<dbReference type="GO" id="GO:0005096">
    <property type="term" value="F:GTPase activator activity"/>
    <property type="evidence" value="ECO:0007669"/>
    <property type="project" value="InterPro"/>
</dbReference>
<feature type="region of interest" description="Disordered" evidence="2">
    <location>
        <begin position="356"/>
        <end position="382"/>
    </location>
</feature>
<evidence type="ECO:0000256" key="1">
    <source>
        <dbReference type="PROSITE-ProRule" id="PRU00288"/>
    </source>
</evidence>
<dbReference type="InterPro" id="IPR001164">
    <property type="entry name" value="ArfGAP_dom"/>
</dbReference>
<feature type="compositionally biased region" description="Basic and acidic residues" evidence="2">
    <location>
        <begin position="138"/>
        <end position="149"/>
    </location>
</feature>
<dbReference type="Pfam" id="PF01412">
    <property type="entry name" value="ArfGap"/>
    <property type="match status" value="1"/>
</dbReference>
<dbReference type="InterPro" id="IPR038508">
    <property type="entry name" value="ArfGAP_dom_sf"/>
</dbReference>
<feature type="domain" description="Arf-GAP" evidence="3">
    <location>
        <begin position="15"/>
        <end position="130"/>
    </location>
</feature>
<feature type="compositionally biased region" description="Polar residues" evidence="2">
    <location>
        <begin position="371"/>
        <end position="382"/>
    </location>
</feature>
<feature type="compositionally biased region" description="Low complexity" evidence="2">
    <location>
        <begin position="299"/>
        <end position="312"/>
    </location>
</feature>
<keyword evidence="1" id="KW-0863">Zinc-finger</keyword>
<feature type="region of interest" description="Disordered" evidence="2">
    <location>
        <begin position="536"/>
        <end position="588"/>
    </location>
</feature>
<feature type="region of interest" description="Disordered" evidence="2">
    <location>
        <begin position="606"/>
        <end position="629"/>
    </location>
</feature>
<feature type="compositionally biased region" description="Polar residues" evidence="2">
    <location>
        <begin position="277"/>
        <end position="290"/>
    </location>
</feature>
<dbReference type="Proteomes" id="UP000275772">
    <property type="component" value="Unassembled WGS sequence"/>
</dbReference>
<dbReference type="EMBL" id="UNSH01000090">
    <property type="protein sequence ID" value="SZF06296.1"/>
    <property type="molecule type" value="Genomic_DNA"/>
</dbReference>
<feature type="region of interest" description="Disordered" evidence="2">
    <location>
        <begin position="138"/>
        <end position="163"/>
    </location>
</feature>
<dbReference type="AlphaFoldDB" id="A0A383V2U1"/>
<dbReference type="GO" id="GO:0005737">
    <property type="term" value="C:cytoplasm"/>
    <property type="evidence" value="ECO:0007669"/>
    <property type="project" value="TreeGrafter"/>
</dbReference>
<dbReference type="SUPFAM" id="SSF57863">
    <property type="entry name" value="ArfGap/RecO-like zinc finger"/>
    <property type="match status" value="1"/>
</dbReference>
<protein>
    <recommendedName>
        <fullName evidence="3">Arf-GAP domain-containing protein</fullName>
    </recommendedName>
</protein>
<dbReference type="Gene3D" id="1.10.8.10">
    <property type="entry name" value="DNA helicase RuvA subunit, C-terminal domain"/>
    <property type="match status" value="1"/>
</dbReference>
<gene>
    <name evidence="4" type="ORF">BLGHR1_17099</name>
</gene>
<accession>A0A383V2U1</accession>
<organism evidence="4 5">
    <name type="scientific">Blumeria hordei</name>
    <name type="common">Barley powdery mildew</name>
    <name type="synonym">Blumeria graminis f. sp. hordei</name>
    <dbReference type="NCBI Taxonomy" id="2867405"/>
    <lineage>
        <taxon>Eukaryota</taxon>
        <taxon>Fungi</taxon>
        <taxon>Dikarya</taxon>
        <taxon>Ascomycota</taxon>
        <taxon>Pezizomycotina</taxon>
        <taxon>Leotiomycetes</taxon>
        <taxon>Erysiphales</taxon>
        <taxon>Erysiphaceae</taxon>
        <taxon>Blumeria</taxon>
    </lineage>
</organism>
<evidence type="ECO:0000313" key="4">
    <source>
        <dbReference type="EMBL" id="SZF06296.1"/>
    </source>
</evidence>
<keyword evidence="1" id="KW-0479">Metal-binding</keyword>
<keyword evidence="1" id="KW-0862">Zinc</keyword>
<dbReference type="Gene3D" id="1.10.220.150">
    <property type="entry name" value="Arf GTPase activating protein"/>
    <property type="match status" value="1"/>
</dbReference>
<feature type="region of interest" description="Disordered" evidence="2">
    <location>
        <begin position="277"/>
        <end position="341"/>
    </location>
</feature>
<dbReference type="PROSITE" id="PS50115">
    <property type="entry name" value="ARFGAP"/>
    <property type="match status" value="1"/>
</dbReference>
<name>A0A383V2U1_BLUHO</name>
<dbReference type="InterPro" id="IPR051718">
    <property type="entry name" value="ARF_GTPase-activating"/>
</dbReference>
<dbReference type="FunFam" id="1.10.220.150:FF:000026">
    <property type="entry name" value="GTPase activating protein for Arf, putative"/>
    <property type="match status" value="1"/>
</dbReference>
<evidence type="ECO:0000313" key="5">
    <source>
        <dbReference type="Proteomes" id="UP000275772"/>
    </source>
</evidence>
<dbReference type="PANTHER" id="PTHR45705:SF7">
    <property type="entry name" value="ACTIVATING PROTEIN FOR ARF, PUTATIVE (AFU_ORTHOLOGUE AFUA_4G09120)-RELATED"/>
    <property type="match status" value="1"/>
</dbReference>
<dbReference type="GO" id="GO:0008270">
    <property type="term" value="F:zinc ion binding"/>
    <property type="evidence" value="ECO:0007669"/>
    <property type="project" value="UniProtKB-KW"/>
</dbReference>
<dbReference type="SUPFAM" id="SSF46934">
    <property type="entry name" value="UBA-like"/>
    <property type="match status" value="1"/>
</dbReference>
<dbReference type="CDD" id="cd08204">
    <property type="entry name" value="ArfGap"/>
    <property type="match status" value="1"/>
</dbReference>
<sequence>MSGPLSKRQQARNERILHDLIKNVPGNNQCADCQAQNPGWASWSLFTHAEKLGIFLCMRCAALHRKLGTHITKVKSLSMDSWSYEQVETMKKIGNIASNRIYNPQNIKASIPFDADADSAMEKFIRQKYQTNNVKVQLKHDSSTAELHEQPPPPPPKHGNRFGFRSASSIFPLSLKHKKEVSQQHGVAVSRAKSPTLQKNKPSRVFGVSLEGDNDYESKNIKLCGMGFTDQKRNLAVLKGLGGDLEKSIETLVCLGDNGNRHEEQIGFNLTTLGSPAQFSSNSNNCSPISRNPFDMLNPSTPTAQPQSSQSTGGLHAQHGTNPYQQPHNFKQPGSRPSQSQLNLDQTLQKMSINQSQPLFPNRTGPGFPSPIQSQQNIYQQSMTPPVPSLPLQYFPTSLPLNNPELQQQQTLAFNPFSQVSQQTLVNTNSLSNPFIRQQSAPETYQQSSLIKSYSEIPNSSTLQPYQPTNPYFTHQTVQTNPFFQTQLAPISTHEIPDHAYTSQLPQSQTNPAIPQRFKKADTQSILDLFNHPELAPSRLASSQSSEATTNQDPRRGLANLSHEQPQPSNDNKNPFASTLPNNVSECKGSPQLALQCENQECTSPDVTDWMNGRHSPDAWRSISARSLG</sequence>
<proteinExistence type="predicted"/>
<reference evidence="4 5" key="1">
    <citation type="submission" date="2017-11" db="EMBL/GenBank/DDBJ databases">
        <authorList>
            <person name="Kracher B."/>
        </authorList>
    </citation>
    <scope>NUCLEOTIDE SEQUENCE [LARGE SCALE GENOMIC DNA]</scope>
    <source>
        <strain evidence="4 5">RACE1</strain>
    </source>
</reference>
<evidence type="ECO:0000256" key="2">
    <source>
        <dbReference type="SAM" id="MobiDB-lite"/>
    </source>
</evidence>
<dbReference type="InterPro" id="IPR037278">
    <property type="entry name" value="ARFGAP/RecO"/>
</dbReference>
<dbReference type="VEuPathDB" id="FungiDB:BLGHR1_17099"/>
<dbReference type="PRINTS" id="PR00405">
    <property type="entry name" value="REVINTRACTNG"/>
</dbReference>
<evidence type="ECO:0000259" key="3">
    <source>
        <dbReference type="PROSITE" id="PS50115"/>
    </source>
</evidence>
<dbReference type="PANTHER" id="PTHR45705">
    <property type="entry name" value="FI20236P1"/>
    <property type="match status" value="1"/>
</dbReference>
<dbReference type="InterPro" id="IPR009060">
    <property type="entry name" value="UBA-like_sf"/>
</dbReference>
<feature type="compositionally biased region" description="Polar residues" evidence="2">
    <location>
        <begin position="319"/>
        <end position="329"/>
    </location>
</feature>
<dbReference type="SMART" id="SM00105">
    <property type="entry name" value="ArfGap"/>
    <property type="match status" value="1"/>
</dbReference>
<feature type="compositionally biased region" description="Polar residues" evidence="2">
    <location>
        <begin position="540"/>
        <end position="552"/>
    </location>
</feature>
<feature type="compositionally biased region" description="Polar residues" evidence="2">
    <location>
        <begin position="562"/>
        <end position="585"/>
    </location>
</feature>